<dbReference type="GO" id="GO:0016491">
    <property type="term" value="F:oxidoreductase activity"/>
    <property type="evidence" value="ECO:0007669"/>
    <property type="project" value="UniProtKB-KW"/>
</dbReference>
<dbReference type="Gene3D" id="3.30.360.10">
    <property type="entry name" value="Dihydrodipicolinate Reductase, domain 2"/>
    <property type="match status" value="1"/>
</dbReference>
<name>A0A520MIM7_9GAMM</name>
<comment type="similarity">
    <text evidence="1">Belongs to the Gfo/Idh/MocA family.</text>
</comment>
<evidence type="ECO:0000256" key="1">
    <source>
        <dbReference type="ARBA" id="ARBA00010928"/>
    </source>
</evidence>
<gene>
    <name evidence="5" type="ORF">EVB03_02155</name>
</gene>
<comment type="caution">
    <text evidence="5">The sequence shown here is derived from an EMBL/GenBank/DDBJ whole genome shotgun (WGS) entry which is preliminary data.</text>
</comment>
<keyword evidence="2" id="KW-0560">Oxidoreductase</keyword>
<dbReference type="SUPFAM" id="SSF51735">
    <property type="entry name" value="NAD(P)-binding Rossmann-fold domains"/>
    <property type="match status" value="1"/>
</dbReference>
<organism evidence="5 6">
    <name type="scientific">SAR92 clade bacterium</name>
    <dbReference type="NCBI Taxonomy" id="2315479"/>
    <lineage>
        <taxon>Bacteria</taxon>
        <taxon>Pseudomonadati</taxon>
        <taxon>Pseudomonadota</taxon>
        <taxon>Gammaproteobacteria</taxon>
        <taxon>Cellvibrionales</taxon>
        <taxon>Porticoccaceae</taxon>
        <taxon>SAR92 clade</taxon>
    </lineage>
</organism>
<dbReference type="InterPro" id="IPR000683">
    <property type="entry name" value="Gfo/Idh/MocA-like_OxRdtase_N"/>
</dbReference>
<dbReference type="InterPro" id="IPR055170">
    <property type="entry name" value="GFO_IDH_MocA-like_dom"/>
</dbReference>
<evidence type="ECO:0000313" key="5">
    <source>
        <dbReference type="EMBL" id="RZO21054.1"/>
    </source>
</evidence>
<protein>
    <submittedName>
        <fullName evidence="5">Gfo/Idh/MocA family oxidoreductase</fullName>
    </submittedName>
</protein>
<evidence type="ECO:0000313" key="6">
    <source>
        <dbReference type="Proteomes" id="UP000315889"/>
    </source>
</evidence>
<dbReference type="InterPro" id="IPR050984">
    <property type="entry name" value="Gfo/Idh/MocA_domain"/>
</dbReference>
<accession>A0A520MIM7</accession>
<dbReference type="Pfam" id="PF22725">
    <property type="entry name" value="GFO_IDH_MocA_C3"/>
    <property type="match status" value="1"/>
</dbReference>
<dbReference type="Gene3D" id="3.40.50.720">
    <property type="entry name" value="NAD(P)-binding Rossmann-like Domain"/>
    <property type="match status" value="1"/>
</dbReference>
<sequence length="325" mass="36460">MIDSQRKTIKWGIIGAGRIAQTFATDIQCAGHASLQGIASRQVDPAKVFAEEFSVPNYYGSYAAMLADPAIDAVYIATPHSHHRDQSIAALNAGKHVLCEKPATVTGAELEDVITVAKQQGRYFMEGMWTYFMPVIQKTKRWVDEGRIGQLCHVKADFGFPLPYDPNLREYNNQLAGGCLLEMGIYPIAMAWLFLQKDPSSQSVWHHRAGNGVEDDVVILNTYGSNATTAQLTTSFRCKLNNYLTLIGTEGTITIADYWAAREARLYKGHECIDRIIEDREHQGFNHQIEQVSCEILAGQLRPSVVSWEDSRAFQRHIENIKMCF</sequence>
<dbReference type="Pfam" id="PF01408">
    <property type="entry name" value="GFO_IDH_MocA"/>
    <property type="match status" value="1"/>
</dbReference>
<dbReference type="Proteomes" id="UP000315889">
    <property type="component" value="Unassembled WGS sequence"/>
</dbReference>
<evidence type="ECO:0000259" key="4">
    <source>
        <dbReference type="Pfam" id="PF22725"/>
    </source>
</evidence>
<dbReference type="EMBL" id="SHBP01000002">
    <property type="protein sequence ID" value="RZO21054.1"/>
    <property type="molecule type" value="Genomic_DNA"/>
</dbReference>
<feature type="domain" description="GFO/IDH/MocA-like oxidoreductase" evidence="4">
    <location>
        <begin position="136"/>
        <end position="253"/>
    </location>
</feature>
<dbReference type="InterPro" id="IPR036291">
    <property type="entry name" value="NAD(P)-bd_dom_sf"/>
</dbReference>
<reference evidence="5 6" key="1">
    <citation type="submission" date="2019-02" db="EMBL/GenBank/DDBJ databases">
        <title>Prokaryotic population dynamics and viral predation in marine succession experiment using metagenomics: the confinement effect.</title>
        <authorList>
            <person name="Haro-Moreno J.M."/>
            <person name="Rodriguez-Valera F."/>
            <person name="Lopez-Perez M."/>
        </authorList>
    </citation>
    <scope>NUCLEOTIDE SEQUENCE [LARGE SCALE GENOMIC DNA]</scope>
    <source>
        <strain evidence="5">MED-G170</strain>
    </source>
</reference>
<proteinExistence type="inferred from homology"/>
<dbReference type="PANTHER" id="PTHR22604:SF105">
    <property type="entry name" value="TRANS-1,2-DIHYDROBENZENE-1,2-DIOL DEHYDROGENASE"/>
    <property type="match status" value="1"/>
</dbReference>
<dbReference type="PANTHER" id="PTHR22604">
    <property type="entry name" value="OXIDOREDUCTASES"/>
    <property type="match status" value="1"/>
</dbReference>
<dbReference type="GO" id="GO:0000166">
    <property type="term" value="F:nucleotide binding"/>
    <property type="evidence" value="ECO:0007669"/>
    <property type="project" value="InterPro"/>
</dbReference>
<evidence type="ECO:0000259" key="3">
    <source>
        <dbReference type="Pfam" id="PF01408"/>
    </source>
</evidence>
<feature type="domain" description="Gfo/Idh/MocA-like oxidoreductase N-terminal" evidence="3">
    <location>
        <begin position="9"/>
        <end position="127"/>
    </location>
</feature>
<evidence type="ECO:0000256" key="2">
    <source>
        <dbReference type="ARBA" id="ARBA00023002"/>
    </source>
</evidence>
<dbReference type="AlphaFoldDB" id="A0A520MIM7"/>
<dbReference type="SUPFAM" id="SSF55347">
    <property type="entry name" value="Glyceraldehyde-3-phosphate dehydrogenase-like, C-terminal domain"/>
    <property type="match status" value="1"/>
</dbReference>